<reference evidence="3" key="1">
    <citation type="submission" date="2017-09" db="EMBL/GenBank/DDBJ databases">
        <title>Depth-based differentiation of microbial function through sediment-hosted aquifers and enrichment of novel symbionts in the deep terrestrial subsurface.</title>
        <authorList>
            <person name="Probst A.J."/>
            <person name="Ladd B."/>
            <person name="Jarett J.K."/>
            <person name="Geller-Mcgrath D.E."/>
            <person name="Sieber C.M.K."/>
            <person name="Emerson J.B."/>
            <person name="Anantharaman K."/>
            <person name="Thomas B.C."/>
            <person name="Malmstrom R."/>
            <person name="Stieglmeier M."/>
            <person name="Klingl A."/>
            <person name="Woyke T."/>
            <person name="Ryan C.M."/>
            <person name="Banfield J.F."/>
        </authorList>
    </citation>
    <scope>NUCLEOTIDE SEQUENCE [LARGE SCALE GENOMIC DNA]</scope>
</reference>
<feature type="transmembrane region" description="Helical" evidence="1">
    <location>
        <begin position="14"/>
        <end position="34"/>
    </location>
</feature>
<gene>
    <name evidence="2" type="ORF">COU23_03395</name>
</gene>
<evidence type="ECO:0008006" key="4">
    <source>
        <dbReference type="Google" id="ProtNLM"/>
    </source>
</evidence>
<protein>
    <recommendedName>
        <fullName evidence="4">Polysaccharide chain length determinant N-terminal domain-containing protein</fullName>
    </recommendedName>
</protein>
<keyword evidence="1" id="KW-0472">Membrane</keyword>
<evidence type="ECO:0000256" key="1">
    <source>
        <dbReference type="SAM" id="Phobius"/>
    </source>
</evidence>
<name>A0A2M6W9X3_9BACT</name>
<accession>A0A2M6W9X3</accession>
<organism evidence="2 3">
    <name type="scientific">Candidatus Kuenenbacteria bacterium CG10_big_fil_rev_8_21_14_0_10_36_11</name>
    <dbReference type="NCBI Taxonomy" id="1974618"/>
    <lineage>
        <taxon>Bacteria</taxon>
        <taxon>Candidatus Kueneniibacteriota</taxon>
    </lineage>
</organism>
<dbReference type="GO" id="GO:0005886">
    <property type="term" value="C:plasma membrane"/>
    <property type="evidence" value="ECO:0007669"/>
    <property type="project" value="TreeGrafter"/>
</dbReference>
<sequence>MNQINYPQIIKNNWQTIAITSLIVIVLALGLSLFQPLQYRSRVEFLIIQKQSLTMDAYAAARASEKMASGLATIIRTKSFFDKVMNSNFGISRSNFPDNEKALRKYWQKNTLTSVSPETSLLQVNVYHKDKKEANKIALAIASVLVNDYGEYYGTNTDTIIKVVNEPLVSDYPVRPNIITNGIVGLVIGLTISISWIIYEENKKTNYQNIIENNETKIISMYQPINN</sequence>
<dbReference type="EMBL" id="PFBP01000055">
    <property type="protein sequence ID" value="PIT89554.1"/>
    <property type="molecule type" value="Genomic_DNA"/>
</dbReference>
<dbReference type="GO" id="GO:0004713">
    <property type="term" value="F:protein tyrosine kinase activity"/>
    <property type="evidence" value="ECO:0007669"/>
    <property type="project" value="TreeGrafter"/>
</dbReference>
<dbReference type="InterPro" id="IPR050445">
    <property type="entry name" value="Bact_polysacc_biosynth/exp"/>
</dbReference>
<dbReference type="PANTHER" id="PTHR32309:SF13">
    <property type="entry name" value="FERRIC ENTEROBACTIN TRANSPORT PROTEIN FEPE"/>
    <property type="match status" value="1"/>
</dbReference>
<feature type="transmembrane region" description="Helical" evidence="1">
    <location>
        <begin position="178"/>
        <end position="199"/>
    </location>
</feature>
<keyword evidence="1" id="KW-1133">Transmembrane helix</keyword>
<keyword evidence="1" id="KW-0812">Transmembrane</keyword>
<dbReference type="Proteomes" id="UP000231464">
    <property type="component" value="Unassembled WGS sequence"/>
</dbReference>
<comment type="caution">
    <text evidence="2">The sequence shown here is derived from an EMBL/GenBank/DDBJ whole genome shotgun (WGS) entry which is preliminary data.</text>
</comment>
<dbReference type="PANTHER" id="PTHR32309">
    <property type="entry name" value="TYROSINE-PROTEIN KINASE"/>
    <property type="match status" value="1"/>
</dbReference>
<evidence type="ECO:0000313" key="2">
    <source>
        <dbReference type="EMBL" id="PIT89554.1"/>
    </source>
</evidence>
<dbReference type="AlphaFoldDB" id="A0A2M6W9X3"/>
<evidence type="ECO:0000313" key="3">
    <source>
        <dbReference type="Proteomes" id="UP000231464"/>
    </source>
</evidence>
<proteinExistence type="predicted"/>